<sequence>MCLLHPMALKKLSGVYMRFLRRTADDPRYSKDVEMSSLEVRRALNMPSLDCVLQIARLIRKRPKAVLGLLFAGADDPELPWLALVRADTDHVRALGLLPGSLHLYSGKEKWPDLLQSPTKWSNVLGHFFFVESALVRQAHEMPGVPSVGRGLDIKCAACHACFPSERALARQCRSKRGHRLAIKSYIDGSGTCPCCGTHYRSRLGCVAYLSDRRRPRCAEWAFANYAPLEPSTFENLAEKAR</sequence>
<name>A0ABN9QTV8_9DINO</name>
<organism evidence="1 2">
    <name type="scientific">Prorocentrum cordatum</name>
    <dbReference type="NCBI Taxonomy" id="2364126"/>
    <lineage>
        <taxon>Eukaryota</taxon>
        <taxon>Sar</taxon>
        <taxon>Alveolata</taxon>
        <taxon>Dinophyceae</taxon>
        <taxon>Prorocentrales</taxon>
        <taxon>Prorocentraceae</taxon>
        <taxon>Prorocentrum</taxon>
    </lineage>
</organism>
<keyword evidence="2" id="KW-1185">Reference proteome</keyword>
<proteinExistence type="predicted"/>
<accession>A0ABN9QTV8</accession>
<gene>
    <name evidence="1" type="ORF">PCOR1329_LOCUS14178</name>
</gene>
<reference evidence="1" key="1">
    <citation type="submission" date="2023-10" db="EMBL/GenBank/DDBJ databases">
        <authorList>
            <person name="Chen Y."/>
            <person name="Shah S."/>
            <person name="Dougan E. K."/>
            <person name="Thang M."/>
            <person name="Chan C."/>
        </authorList>
    </citation>
    <scope>NUCLEOTIDE SEQUENCE [LARGE SCALE GENOMIC DNA]</scope>
</reference>
<dbReference type="EMBL" id="CAUYUJ010004224">
    <property type="protein sequence ID" value="CAK0808649.1"/>
    <property type="molecule type" value="Genomic_DNA"/>
</dbReference>
<comment type="caution">
    <text evidence="1">The sequence shown here is derived from an EMBL/GenBank/DDBJ whole genome shotgun (WGS) entry which is preliminary data.</text>
</comment>
<evidence type="ECO:0000313" key="1">
    <source>
        <dbReference type="EMBL" id="CAK0808649.1"/>
    </source>
</evidence>
<evidence type="ECO:0000313" key="2">
    <source>
        <dbReference type="Proteomes" id="UP001189429"/>
    </source>
</evidence>
<dbReference type="Proteomes" id="UP001189429">
    <property type="component" value="Unassembled WGS sequence"/>
</dbReference>
<protein>
    <submittedName>
        <fullName evidence="1">Uncharacterized protein</fullName>
    </submittedName>
</protein>